<dbReference type="RefSeq" id="WP_349053840.1">
    <property type="nucleotide sequence ID" value="NZ_JBBNPS010000008.1"/>
</dbReference>
<keyword evidence="3" id="KW-1185">Reference proteome</keyword>
<proteinExistence type="predicted"/>
<reference evidence="2 3" key="1">
    <citation type="submission" date="2024-04" db="EMBL/GenBank/DDBJ databases">
        <title>Human intestinal bacterial collection.</title>
        <authorList>
            <person name="Pauvert C."/>
            <person name="Hitch T.C.A."/>
            <person name="Clavel T."/>
        </authorList>
    </citation>
    <scope>NUCLEOTIDE SEQUENCE [LARGE SCALE GENOMIC DNA]</scope>
    <source>
        <strain evidence="2 3">CLA-SR-H026</strain>
    </source>
</reference>
<accession>A0ABV1J5Q8</accession>
<protein>
    <submittedName>
        <fullName evidence="2">Uncharacterized protein</fullName>
    </submittedName>
</protein>
<gene>
    <name evidence="2" type="ORF">AAA081_04325</name>
</gene>
<evidence type="ECO:0000256" key="1">
    <source>
        <dbReference type="SAM" id="Phobius"/>
    </source>
</evidence>
<name>A0ABV1J5Q8_9FIRM</name>
<comment type="caution">
    <text evidence="2">The sequence shown here is derived from an EMBL/GenBank/DDBJ whole genome shotgun (WGS) entry which is preliminary data.</text>
</comment>
<organism evidence="2 3">
    <name type="scientific">Aedoeadaptatus acetigenes</name>
    <dbReference type="NCBI Taxonomy" id="2981723"/>
    <lineage>
        <taxon>Bacteria</taxon>
        <taxon>Bacillati</taxon>
        <taxon>Bacillota</taxon>
        <taxon>Tissierellia</taxon>
        <taxon>Tissierellales</taxon>
        <taxon>Peptoniphilaceae</taxon>
        <taxon>Aedoeadaptatus</taxon>
    </lineage>
</organism>
<keyword evidence="1" id="KW-0472">Membrane</keyword>
<dbReference type="EMBL" id="JBBNPS010000008">
    <property type="protein sequence ID" value="MEQ3353526.1"/>
    <property type="molecule type" value="Genomic_DNA"/>
</dbReference>
<feature type="transmembrane region" description="Helical" evidence="1">
    <location>
        <begin position="34"/>
        <end position="52"/>
    </location>
</feature>
<evidence type="ECO:0000313" key="3">
    <source>
        <dbReference type="Proteomes" id="UP001481872"/>
    </source>
</evidence>
<keyword evidence="1" id="KW-0812">Transmembrane</keyword>
<dbReference type="Proteomes" id="UP001481872">
    <property type="component" value="Unassembled WGS sequence"/>
</dbReference>
<feature type="transmembrane region" description="Helical" evidence="1">
    <location>
        <begin position="7"/>
        <end position="28"/>
    </location>
</feature>
<sequence>MSNKSKLFLSILQIIAGVLAAVVFVKSIINGGSIKMIIISFMAMILGITNGVKNLRDKNKDKNGLNV</sequence>
<keyword evidence="1" id="KW-1133">Transmembrane helix</keyword>
<evidence type="ECO:0000313" key="2">
    <source>
        <dbReference type="EMBL" id="MEQ3353526.1"/>
    </source>
</evidence>